<dbReference type="EMBL" id="CP021255">
    <property type="protein sequence ID" value="AVD70410.1"/>
    <property type="molecule type" value="Genomic_DNA"/>
</dbReference>
<keyword evidence="2" id="KW-1185">Reference proteome</keyword>
<organism evidence="1 2">
    <name type="scientific">Desulfobulbus oralis</name>
    <dbReference type="NCBI Taxonomy" id="1986146"/>
    <lineage>
        <taxon>Bacteria</taxon>
        <taxon>Pseudomonadati</taxon>
        <taxon>Thermodesulfobacteriota</taxon>
        <taxon>Desulfobulbia</taxon>
        <taxon>Desulfobulbales</taxon>
        <taxon>Desulfobulbaceae</taxon>
        <taxon>Desulfobulbus</taxon>
    </lineage>
</organism>
<dbReference type="AlphaFoldDB" id="A0A2L1GL54"/>
<evidence type="ECO:0000313" key="2">
    <source>
        <dbReference type="Proteomes" id="UP000239867"/>
    </source>
</evidence>
<dbReference type="KEGG" id="deo:CAY53_02045"/>
<gene>
    <name evidence="1" type="ORF">CAY53_02045</name>
</gene>
<name>A0A2L1GL54_9BACT</name>
<dbReference type="OrthoDB" id="1832727at2"/>
<accession>A0A2L1GL54</accession>
<proteinExistence type="predicted"/>
<dbReference type="RefSeq" id="WP_104935721.1">
    <property type="nucleotide sequence ID" value="NZ_CP021255.1"/>
</dbReference>
<evidence type="ECO:0000313" key="1">
    <source>
        <dbReference type="EMBL" id="AVD70410.1"/>
    </source>
</evidence>
<dbReference type="Proteomes" id="UP000239867">
    <property type="component" value="Chromosome"/>
</dbReference>
<sequence>MTTAKPASPYRPQTAASQVPAWLVEILSGVLQRHFSNGFPLNDGIELLRFREFTYQDVGKPIRESVDDAKLTYCIRACGPVFQNRVYPVPPEAVERLYSLVASCLEEGAAIIFYDQFYQNHETWLFDACIVSPEMLRFLLQKRFPRLTFTDSYCGQGISTIPQTVSQEVQRVWGDVAVHTYEELAELLPYIPFQRIKTALVQNPVFTLNADGAYANLDLVEIEDEEREKFVCIMTESCEQEGYASLSELNLDDLQERNYELSENALAAAVFQLCLSDRFERNRNIITPKGASQDIRAILERHLSQLERCGLDELTGFAENINGSAPAPQTILEAAHSVMVRIDKDTFLSEALLHFDVEGTDEAIALALEGTDGETKAFAPLQAFTTFAAFPDCGQAWNLFVLESYCRRFSQRFRFAAHTANSTNCGAVIRKENSQSYNSLLVEAALQAGLPAKENEVGEFLIAQGYLARKTVKIREIVSALRTLKARRA</sequence>
<protein>
    <submittedName>
        <fullName evidence="1">Uncharacterized protein</fullName>
    </submittedName>
</protein>
<reference evidence="1 2" key="1">
    <citation type="journal article" date="2018" name="MBio">
        <title>Insights into the evolution of host association through the isolation and characterization of a novel human periodontal pathobiont, Desulfobulbus oralis.</title>
        <authorList>
            <person name="Cross K.L."/>
            <person name="Chirania P."/>
            <person name="Xiong W."/>
            <person name="Beall C.J."/>
            <person name="Elkins J.G."/>
            <person name="Giannone R.J."/>
            <person name="Griffen A.L."/>
            <person name="Guss A.M."/>
            <person name="Hettich R.L."/>
            <person name="Joshi S.S."/>
            <person name="Mokrzan E.M."/>
            <person name="Martin R.K."/>
            <person name="Zhulin I.B."/>
            <person name="Leys E.J."/>
            <person name="Podar M."/>
        </authorList>
    </citation>
    <scope>NUCLEOTIDE SEQUENCE [LARGE SCALE GENOMIC DNA]</scope>
    <source>
        <strain evidence="1 2">ORNL</strain>
    </source>
</reference>